<dbReference type="Proteomes" id="UP000245910">
    <property type="component" value="Chromosome I"/>
</dbReference>
<evidence type="ECO:0000256" key="1">
    <source>
        <dbReference type="PROSITE-ProRule" id="PRU00042"/>
    </source>
</evidence>
<feature type="compositionally biased region" description="Polar residues" evidence="2">
    <location>
        <begin position="982"/>
        <end position="992"/>
    </location>
</feature>
<dbReference type="InterPro" id="IPR013087">
    <property type="entry name" value="Znf_C2H2_type"/>
</dbReference>
<dbReference type="PROSITE" id="PS50157">
    <property type="entry name" value="ZINC_FINGER_C2H2_2"/>
    <property type="match status" value="2"/>
</dbReference>
<dbReference type="SUPFAM" id="SSF57667">
    <property type="entry name" value="beta-beta-alpha zinc fingers"/>
    <property type="match status" value="1"/>
</dbReference>
<dbReference type="OrthoDB" id="6133115at2759"/>
<dbReference type="AlphaFoldDB" id="A0A2L2TTU5"/>
<dbReference type="STRING" id="56646.A0A2L2TTU5"/>
<evidence type="ECO:0000313" key="4">
    <source>
        <dbReference type="EMBL" id="CEI67486.1"/>
    </source>
</evidence>
<feature type="compositionally biased region" description="Polar residues" evidence="2">
    <location>
        <begin position="125"/>
        <end position="135"/>
    </location>
</feature>
<dbReference type="InterPro" id="IPR058925">
    <property type="entry name" value="zf-C2H2_AcuF"/>
</dbReference>
<reference evidence="5" key="1">
    <citation type="submission" date="2014-10" db="EMBL/GenBank/DDBJ databases">
        <authorList>
            <person name="King R."/>
        </authorList>
    </citation>
    <scope>NUCLEOTIDE SEQUENCE [LARGE SCALE GENOMIC DNA]</scope>
    <source>
        <strain evidence="5">A3/5</strain>
    </source>
</reference>
<dbReference type="Pfam" id="PF26082">
    <property type="entry name" value="zf-C2H2_AcuF"/>
    <property type="match status" value="1"/>
</dbReference>
<protein>
    <recommendedName>
        <fullName evidence="3">C2H2-type domain-containing protein</fullName>
    </recommendedName>
</protein>
<evidence type="ECO:0000259" key="3">
    <source>
        <dbReference type="PROSITE" id="PS50157"/>
    </source>
</evidence>
<dbReference type="EMBL" id="LN649229">
    <property type="protein sequence ID" value="CEI67486.1"/>
    <property type="molecule type" value="Genomic_DNA"/>
</dbReference>
<feature type="region of interest" description="Disordered" evidence="2">
    <location>
        <begin position="555"/>
        <end position="635"/>
    </location>
</feature>
<dbReference type="InterPro" id="IPR036236">
    <property type="entry name" value="Znf_C2H2_sf"/>
</dbReference>
<dbReference type="PANTHER" id="PTHR35391:SF7">
    <property type="entry name" value="C2H2-TYPE DOMAIN-CONTAINING PROTEIN"/>
    <property type="match status" value="1"/>
</dbReference>
<feature type="region of interest" description="Disordered" evidence="2">
    <location>
        <begin position="973"/>
        <end position="999"/>
    </location>
</feature>
<dbReference type="Pfam" id="PF00096">
    <property type="entry name" value="zf-C2H2"/>
    <property type="match status" value="2"/>
</dbReference>
<dbReference type="SMART" id="SM00355">
    <property type="entry name" value="ZnF_C2H2"/>
    <property type="match status" value="6"/>
</dbReference>
<feature type="region of interest" description="Disordered" evidence="2">
    <location>
        <begin position="107"/>
        <end position="152"/>
    </location>
</feature>
<feature type="compositionally biased region" description="Polar residues" evidence="2">
    <location>
        <begin position="602"/>
        <end position="622"/>
    </location>
</feature>
<feature type="compositionally biased region" description="Basic and acidic residues" evidence="2">
    <location>
        <begin position="625"/>
        <end position="635"/>
    </location>
</feature>
<feature type="domain" description="C2H2-type" evidence="3">
    <location>
        <begin position="832"/>
        <end position="861"/>
    </location>
</feature>
<keyword evidence="1" id="KW-0862">Zinc</keyword>
<keyword evidence="1" id="KW-0479">Metal-binding</keyword>
<evidence type="ECO:0000256" key="2">
    <source>
        <dbReference type="SAM" id="MobiDB-lite"/>
    </source>
</evidence>
<dbReference type="Gene3D" id="3.30.160.60">
    <property type="entry name" value="Classic Zinc Finger"/>
    <property type="match status" value="1"/>
</dbReference>
<sequence length="999" mass="112366">MEQNQKLESIASHVAKTFESFRGLEDALTETDSFDGSSKGAALRELLPTVENDFTRFKMWAGNQAAHQSGPFSLDCRLKEAPHLQQQVIHLLIDICESLQDALSKTFATPDPLNQDQERGRDHQNTQNKEASSANSARDRESEFSDSDSDLGSGTATVAFSTLVLDVGEAIDCLLRLSVAIANPATHEHFQKLGVGPSEDVSFYEPHDIAYVRDKFPKISDKLANTLGRYITRRRQSFKYLQAHHEELPSSAKTLASNNEADTFYTEVVPRSFTSSLTRPFETLATFDPQASVIDEDIRSDSGISERSYITSDGSTFEGTDQETHKPAPLLRVPPRPSAAEDGTFECPFCYKTISAGTRTEWKQHVFGDLRPYICVFSNCTNSNIDFGRLHNWQLHFSKYHWRSWSCPFECQQPLSSAEELSSHIKDQHFPSGTEGEIKLVTTLGEKPASEDTSGHCLLCGHSVTGLEKYIKHVGRHLEQLALFALPNFEIENPKRESESKEQNSVKFGTGAKNVCKICRGVFTTKSNLKRHEDRNHGEWDWHDELDRFSTGLFPILEPQKQPSPDLPVEEENEKEEIDFYGPNKNPENPQGLSEKAKGKLPTTQKSWEDTQQQTESPNTIQDMKLSRTMDSKSEYGKFPDYTPWSKGDMPSLEDFIEDSERIHDMLSGQNISASTVDLVEPLSPSLKYRLEDSANQILDGSIWNLENENENSWFGFDKDEWIMDITGQARGVSPGKAHPYQRPLPPLPSQNKAAEVAGEMFDTTSERQRDSDLQLQSEVHPPQVKLTPITRQLAAPSTRYQASYNCDECPKTFSREVHLRRHKLSHSRRDLFCPVPECRRTFHRQDLLNRHISRHADRRLGLGPNNVLSPLIATSGIPQRMPPMNWVYGSTALTSEQPEAPLPDIPAFGADISLAQPEHSLPQIPLIRDEREHGLGTLTCHRCFTQSTALSWELGSQWLCKGCEADVNAKSNVDDQGDGGSASQMAENSLTPPYEKWE</sequence>
<feature type="domain" description="C2H2-type" evidence="3">
    <location>
        <begin position="805"/>
        <end position="832"/>
    </location>
</feature>
<dbReference type="GO" id="GO:0008270">
    <property type="term" value="F:zinc ion binding"/>
    <property type="evidence" value="ECO:0007669"/>
    <property type="project" value="UniProtKB-KW"/>
</dbReference>
<proteinExistence type="predicted"/>
<keyword evidence="5" id="KW-1185">Reference proteome</keyword>
<dbReference type="PROSITE" id="PS00028">
    <property type="entry name" value="ZINC_FINGER_C2H2_1"/>
    <property type="match status" value="4"/>
</dbReference>
<organism evidence="4 5">
    <name type="scientific">Fusarium venenatum</name>
    <dbReference type="NCBI Taxonomy" id="56646"/>
    <lineage>
        <taxon>Eukaryota</taxon>
        <taxon>Fungi</taxon>
        <taxon>Dikarya</taxon>
        <taxon>Ascomycota</taxon>
        <taxon>Pezizomycotina</taxon>
        <taxon>Sordariomycetes</taxon>
        <taxon>Hypocreomycetidae</taxon>
        <taxon>Hypocreales</taxon>
        <taxon>Nectriaceae</taxon>
        <taxon>Fusarium</taxon>
    </lineage>
</organism>
<feature type="compositionally biased region" description="Acidic residues" evidence="2">
    <location>
        <begin position="568"/>
        <end position="579"/>
    </location>
</feature>
<evidence type="ECO:0000313" key="5">
    <source>
        <dbReference type="Proteomes" id="UP000245910"/>
    </source>
</evidence>
<name>A0A2L2TTU5_9HYPO</name>
<keyword evidence="1" id="KW-0863">Zinc-finger</keyword>
<dbReference type="PANTHER" id="PTHR35391">
    <property type="entry name" value="C2H2-TYPE DOMAIN-CONTAINING PROTEIN-RELATED"/>
    <property type="match status" value="1"/>
</dbReference>
<accession>A0A2L2TTU5</accession>